<evidence type="ECO:0000256" key="1">
    <source>
        <dbReference type="SAM" id="SignalP"/>
    </source>
</evidence>
<feature type="signal peptide" evidence="1">
    <location>
        <begin position="1"/>
        <end position="18"/>
    </location>
</feature>
<dbReference type="Gramene" id="KQK87972">
    <property type="protein sequence ID" value="KQK87972"/>
    <property type="gene ID" value="SETIT_038443mg"/>
</dbReference>
<dbReference type="EMBL" id="AGNK02005466">
    <property type="status" value="NOT_ANNOTATED_CDS"/>
    <property type="molecule type" value="Genomic_DNA"/>
</dbReference>
<sequence length="61" mass="7299">MNPLALLKLWILPNSMLASFLQIYHPLYMTLQFNIQINQHRMAYCMKHHNLKPNIDMTSKK</sequence>
<reference evidence="3" key="1">
    <citation type="journal article" date="2012" name="Nat. Biotechnol.">
        <title>Reference genome sequence of the model plant Setaria.</title>
        <authorList>
            <person name="Bennetzen J.L."/>
            <person name="Schmutz J."/>
            <person name="Wang H."/>
            <person name="Percifield R."/>
            <person name="Hawkins J."/>
            <person name="Pontaroli A.C."/>
            <person name="Estep M."/>
            <person name="Feng L."/>
            <person name="Vaughn J.N."/>
            <person name="Grimwood J."/>
            <person name="Jenkins J."/>
            <person name="Barry K."/>
            <person name="Lindquist E."/>
            <person name="Hellsten U."/>
            <person name="Deshpande S."/>
            <person name="Wang X."/>
            <person name="Wu X."/>
            <person name="Mitros T."/>
            <person name="Triplett J."/>
            <person name="Yang X."/>
            <person name="Ye C.Y."/>
            <person name="Mauro-Herrera M."/>
            <person name="Wang L."/>
            <person name="Li P."/>
            <person name="Sharma M."/>
            <person name="Sharma R."/>
            <person name="Ronald P.C."/>
            <person name="Panaud O."/>
            <person name="Kellogg E.A."/>
            <person name="Brutnell T.P."/>
            <person name="Doust A.N."/>
            <person name="Tuskan G.A."/>
            <person name="Rokhsar D."/>
            <person name="Devos K.M."/>
        </authorList>
    </citation>
    <scope>NUCLEOTIDE SEQUENCE [LARGE SCALE GENOMIC DNA]</scope>
    <source>
        <strain evidence="3">cv. Yugu1</strain>
    </source>
</reference>
<dbReference type="HOGENOM" id="CLU_2927053_0_0_1"/>
<dbReference type="Proteomes" id="UP000004995">
    <property type="component" value="Unassembled WGS sequence"/>
</dbReference>
<keyword evidence="3" id="KW-1185">Reference proteome</keyword>
<evidence type="ECO:0000313" key="3">
    <source>
        <dbReference type="Proteomes" id="UP000004995"/>
    </source>
</evidence>
<accession>K4AHT6</accession>
<dbReference type="EnsemblPlants" id="KQK87972">
    <property type="protein sequence ID" value="KQK87972"/>
    <property type="gene ID" value="SETIT_038443mg"/>
</dbReference>
<protein>
    <submittedName>
        <fullName evidence="2">Uncharacterized protein</fullName>
    </submittedName>
</protein>
<name>K4AHT6_SETIT</name>
<organism evidence="2 3">
    <name type="scientific">Setaria italica</name>
    <name type="common">Foxtail millet</name>
    <name type="synonym">Panicum italicum</name>
    <dbReference type="NCBI Taxonomy" id="4555"/>
    <lineage>
        <taxon>Eukaryota</taxon>
        <taxon>Viridiplantae</taxon>
        <taxon>Streptophyta</taxon>
        <taxon>Embryophyta</taxon>
        <taxon>Tracheophyta</taxon>
        <taxon>Spermatophyta</taxon>
        <taxon>Magnoliopsida</taxon>
        <taxon>Liliopsida</taxon>
        <taxon>Poales</taxon>
        <taxon>Poaceae</taxon>
        <taxon>PACMAD clade</taxon>
        <taxon>Panicoideae</taxon>
        <taxon>Panicodae</taxon>
        <taxon>Paniceae</taxon>
        <taxon>Cenchrinae</taxon>
        <taxon>Setaria</taxon>
    </lineage>
</organism>
<reference evidence="2" key="2">
    <citation type="submission" date="2018-08" db="UniProtKB">
        <authorList>
            <consortium name="EnsemblPlants"/>
        </authorList>
    </citation>
    <scope>IDENTIFICATION</scope>
    <source>
        <strain evidence="2">Yugu1</strain>
    </source>
</reference>
<evidence type="ECO:0000313" key="2">
    <source>
        <dbReference type="EnsemblPlants" id="KQK87972"/>
    </source>
</evidence>
<keyword evidence="1" id="KW-0732">Signal</keyword>
<proteinExistence type="predicted"/>
<dbReference type="AlphaFoldDB" id="K4AHT6"/>
<feature type="chain" id="PRO_5010129035" evidence="1">
    <location>
        <begin position="19"/>
        <end position="61"/>
    </location>
</feature>
<dbReference type="InParanoid" id="K4AHT6"/>